<comment type="similarity">
    <text evidence="2">Belongs to the bHLH protein family.</text>
</comment>
<evidence type="ECO:0000256" key="1">
    <source>
        <dbReference type="ARBA" id="ARBA00004123"/>
    </source>
</evidence>
<evidence type="ECO:0000256" key="4">
    <source>
        <dbReference type="ARBA" id="ARBA00023125"/>
    </source>
</evidence>
<dbReference type="PANTHER" id="PTHR16223">
    <property type="entry name" value="TRANSCRIPTION FACTOR BHLH83-RELATED"/>
    <property type="match status" value="1"/>
</dbReference>
<dbReference type="FunFam" id="4.10.280.10:FF:000021">
    <property type="entry name" value="Transcription factor bHLH130 family"/>
    <property type="match status" value="1"/>
</dbReference>
<evidence type="ECO:0000256" key="3">
    <source>
        <dbReference type="ARBA" id="ARBA00023015"/>
    </source>
</evidence>
<evidence type="ECO:0000313" key="10">
    <source>
        <dbReference type="Proteomes" id="UP000317650"/>
    </source>
</evidence>
<evidence type="ECO:0000256" key="7">
    <source>
        <dbReference type="SAM" id="MobiDB-lite"/>
    </source>
</evidence>
<proteinExistence type="inferred from homology"/>
<feature type="region of interest" description="Disordered" evidence="7">
    <location>
        <begin position="162"/>
        <end position="182"/>
    </location>
</feature>
<evidence type="ECO:0000256" key="2">
    <source>
        <dbReference type="ARBA" id="ARBA00005510"/>
    </source>
</evidence>
<dbReference type="GO" id="GO:0000981">
    <property type="term" value="F:DNA-binding transcription factor activity, RNA polymerase II-specific"/>
    <property type="evidence" value="ECO:0007669"/>
    <property type="project" value="TreeGrafter"/>
</dbReference>
<dbReference type="InterPro" id="IPR045239">
    <property type="entry name" value="bHLH95_bHLH"/>
</dbReference>
<name>A0A4S8J8W6_MUSBA</name>
<dbReference type="STRING" id="52838.A0A4S8J8W6"/>
<gene>
    <name evidence="9" type="ORF">C4D60_Mb03t10490</name>
</gene>
<dbReference type="GO" id="GO:0046983">
    <property type="term" value="F:protein dimerization activity"/>
    <property type="evidence" value="ECO:0007669"/>
    <property type="project" value="InterPro"/>
</dbReference>
<comment type="caution">
    <text evidence="9">The sequence shown here is derived from an EMBL/GenBank/DDBJ whole genome shotgun (WGS) entry which is preliminary data.</text>
</comment>
<dbReference type="EMBL" id="PYDT01000006">
    <property type="protein sequence ID" value="THU58087.1"/>
    <property type="molecule type" value="Genomic_DNA"/>
</dbReference>
<dbReference type="Gene3D" id="4.10.280.10">
    <property type="entry name" value="Helix-loop-helix DNA-binding domain"/>
    <property type="match status" value="1"/>
</dbReference>
<evidence type="ECO:0000259" key="8">
    <source>
        <dbReference type="PROSITE" id="PS50888"/>
    </source>
</evidence>
<evidence type="ECO:0000256" key="5">
    <source>
        <dbReference type="ARBA" id="ARBA00023163"/>
    </source>
</evidence>
<protein>
    <recommendedName>
        <fullName evidence="8">BHLH domain-containing protein</fullName>
    </recommendedName>
</protein>
<dbReference type="InterPro" id="IPR011598">
    <property type="entry name" value="bHLH_dom"/>
</dbReference>
<accession>A0A4S8J8W6</accession>
<keyword evidence="3" id="KW-0805">Transcription regulation</keyword>
<feature type="region of interest" description="Disordered" evidence="7">
    <location>
        <begin position="1"/>
        <end position="28"/>
    </location>
</feature>
<reference evidence="9 10" key="1">
    <citation type="journal article" date="2019" name="Nat. Plants">
        <title>Genome sequencing of Musa balbisiana reveals subgenome evolution and function divergence in polyploid bananas.</title>
        <authorList>
            <person name="Yao X."/>
        </authorList>
    </citation>
    <scope>NUCLEOTIDE SEQUENCE [LARGE SCALE GENOMIC DNA]</scope>
    <source>
        <strain evidence="10">cv. DH-PKW</strain>
        <tissue evidence="9">Leaves</tissue>
    </source>
</reference>
<dbReference type="PANTHER" id="PTHR16223:SF125">
    <property type="entry name" value="OS08G0506700 PROTEIN"/>
    <property type="match status" value="1"/>
</dbReference>
<feature type="region of interest" description="Disordered" evidence="7">
    <location>
        <begin position="84"/>
        <end position="109"/>
    </location>
</feature>
<dbReference type="CDD" id="cd11393">
    <property type="entry name" value="bHLH_AtbHLH_like"/>
    <property type="match status" value="1"/>
</dbReference>
<sequence length="364" mass="40070">MYGSPLASSSSSKGLNLPHAPTVPFGGHREEDAASELFRGHPHHHHHQQMNPGLLRYRSAPSSLFEEPCENSLRATLLSAETENKGGTVGCQRSPQFRQPPPVPSSEMVSSQQRPAYSSALPTMYHHCQQQLQMHNMPNHSLAEISQRAVGSMATEMQQIENGAGRNSTNLTRQSSSPAGLFSPLDVDVDAGYGKMMGLDGFGNGDLPPMGDAANRLKDQMSFLPRQTSLMSKIPELGSEEVQNGGMMMKHVSGLRHQLSLPKTSSEMATVENFLQFQDAVPCRTRAKRGCATHPRSIAERVRRTKISERIRKLQELVPNMDKQTNTADMLDLAVDYIHDLQKQVKALTEGRASCTCSRSKQKS</sequence>
<dbReference type="Pfam" id="PF00010">
    <property type="entry name" value="HLH"/>
    <property type="match status" value="1"/>
</dbReference>
<dbReference type="InterPro" id="IPR036638">
    <property type="entry name" value="HLH_DNA-bd_sf"/>
</dbReference>
<evidence type="ECO:0000256" key="6">
    <source>
        <dbReference type="ARBA" id="ARBA00023242"/>
    </source>
</evidence>
<feature type="domain" description="BHLH" evidence="8">
    <location>
        <begin position="291"/>
        <end position="341"/>
    </location>
</feature>
<keyword evidence="5" id="KW-0804">Transcription</keyword>
<dbReference type="GO" id="GO:0000978">
    <property type="term" value="F:RNA polymerase II cis-regulatory region sequence-specific DNA binding"/>
    <property type="evidence" value="ECO:0007669"/>
    <property type="project" value="TreeGrafter"/>
</dbReference>
<dbReference type="PROSITE" id="PS50888">
    <property type="entry name" value="BHLH"/>
    <property type="match status" value="1"/>
</dbReference>
<dbReference type="GO" id="GO:0005634">
    <property type="term" value="C:nucleus"/>
    <property type="evidence" value="ECO:0007669"/>
    <property type="project" value="UniProtKB-SubCell"/>
</dbReference>
<dbReference type="SMART" id="SM00353">
    <property type="entry name" value="HLH"/>
    <property type="match status" value="1"/>
</dbReference>
<feature type="compositionally biased region" description="Polar residues" evidence="7">
    <location>
        <begin position="162"/>
        <end position="178"/>
    </location>
</feature>
<keyword evidence="4" id="KW-0238">DNA-binding</keyword>
<dbReference type="SUPFAM" id="SSF47459">
    <property type="entry name" value="HLH, helix-loop-helix DNA-binding domain"/>
    <property type="match status" value="1"/>
</dbReference>
<evidence type="ECO:0000313" key="9">
    <source>
        <dbReference type="EMBL" id="THU58087.1"/>
    </source>
</evidence>
<comment type="subcellular location">
    <subcellularLocation>
        <location evidence="1">Nucleus</location>
    </subcellularLocation>
</comment>
<dbReference type="Proteomes" id="UP000317650">
    <property type="component" value="Chromosome 3"/>
</dbReference>
<keyword evidence="6" id="KW-0539">Nucleus</keyword>
<dbReference type="AlphaFoldDB" id="A0A4S8J8W6"/>
<organism evidence="9 10">
    <name type="scientific">Musa balbisiana</name>
    <name type="common">Banana</name>
    <dbReference type="NCBI Taxonomy" id="52838"/>
    <lineage>
        <taxon>Eukaryota</taxon>
        <taxon>Viridiplantae</taxon>
        <taxon>Streptophyta</taxon>
        <taxon>Embryophyta</taxon>
        <taxon>Tracheophyta</taxon>
        <taxon>Spermatophyta</taxon>
        <taxon>Magnoliopsida</taxon>
        <taxon>Liliopsida</taxon>
        <taxon>Zingiberales</taxon>
        <taxon>Musaceae</taxon>
        <taxon>Musa</taxon>
    </lineage>
</organism>
<dbReference type="InterPro" id="IPR045843">
    <property type="entry name" value="IND-like"/>
</dbReference>
<keyword evidence="10" id="KW-1185">Reference proteome</keyword>